<gene>
    <name evidence="7" type="ORF">V5N11_018929</name>
</gene>
<proteinExistence type="inferred from homology"/>
<name>A0ABD1BZF3_CARAN</name>
<keyword evidence="4" id="KW-0808">Transferase</keyword>
<evidence type="ECO:0000259" key="6">
    <source>
        <dbReference type="Pfam" id="PF00155"/>
    </source>
</evidence>
<sequence length="71" mass="7691">MPDQILVSNGAKQSIIQAVLAVGFPGDEVIIPAPYWVSYPEQARLADATPVIIPTKISDNFLLDPKMLESP</sequence>
<keyword evidence="3 7" id="KW-0032">Aminotransferase</keyword>
<keyword evidence="5" id="KW-0663">Pyridoxal phosphate</keyword>
<evidence type="ECO:0000256" key="5">
    <source>
        <dbReference type="ARBA" id="ARBA00022898"/>
    </source>
</evidence>
<comment type="cofactor">
    <cofactor evidence="1">
        <name>pyridoxal 5'-phosphate</name>
        <dbReference type="ChEBI" id="CHEBI:597326"/>
    </cofactor>
</comment>
<evidence type="ECO:0000256" key="2">
    <source>
        <dbReference type="ARBA" id="ARBA00007441"/>
    </source>
</evidence>
<dbReference type="PANTHER" id="PTHR46383">
    <property type="entry name" value="ASPARTATE AMINOTRANSFERASE"/>
    <property type="match status" value="1"/>
</dbReference>
<dbReference type="PANTHER" id="PTHR46383:SF1">
    <property type="entry name" value="ASPARTATE AMINOTRANSFERASE"/>
    <property type="match status" value="1"/>
</dbReference>
<dbReference type="EMBL" id="JBANAX010000094">
    <property type="protein sequence ID" value="KAL1222560.1"/>
    <property type="molecule type" value="Genomic_DNA"/>
</dbReference>
<evidence type="ECO:0000256" key="3">
    <source>
        <dbReference type="ARBA" id="ARBA00022576"/>
    </source>
</evidence>
<protein>
    <submittedName>
        <fullName evidence="7">Bifunctional aspartate aminotransferase and glutamate/aspartate-prephenate aminotransferase</fullName>
    </submittedName>
</protein>
<feature type="domain" description="Aminotransferase class I/classII large" evidence="6">
    <location>
        <begin position="3"/>
        <end position="69"/>
    </location>
</feature>
<dbReference type="InterPro" id="IPR050596">
    <property type="entry name" value="AspAT/PAT-like"/>
</dbReference>
<dbReference type="Proteomes" id="UP001558713">
    <property type="component" value="Unassembled WGS sequence"/>
</dbReference>
<accession>A0ABD1BZF3</accession>
<reference evidence="7 8" key="1">
    <citation type="submission" date="2024-04" db="EMBL/GenBank/DDBJ databases">
        <title>Genome assembly C_amara_ONT_v2.</title>
        <authorList>
            <person name="Yant L."/>
            <person name="Moore C."/>
            <person name="Slenker M."/>
        </authorList>
    </citation>
    <scope>NUCLEOTIDE SEQUENCE [LARGE SCALE GENOMIC DNA]</scope>
    <source>
        <tissue evidence="7">Leaf</tissue>
    </source>
</reference>
<evidence type="ECO:0000256" key="4">
    <source>
        <dbReference type="ARBA" id="ARBA00022679"/>
    </source>
</evidence>
<keyword evidence="8" id="KW-1185">Reference proteome</keyword>
<dbReference type="Gene3D" id="3.40.640.10">
    <property type="entry name" value="Type I PLP-dependent aspartate aminotransferase-like (Major domain)"/>
    <property type="match status" value="1"/>
</dbReference>
<evidence type="ECO:0000256" key="1">
    <source>
        <dbReference type="ARBA" id="ARBA00001933"/>
    </source>
</evidence>
<evidence type="ECO:0000313" key="7">
    <source>
        <dbReference type="EMBL" id="KAL1222560.1"/>
    </source>
</evidence>
<organism evidence="7 8">
    <name type="scientific">Cardamine amara subsp. amara</name>
    <dbReference type="NCBI Taxonomy" id="228776"/>
    <lineage>
        <taxon>Eukaryota</taxon>
        <taxon>Viridiplantae</taxon>
        <taxon>Streptophyta</taxon>
        <taxon>Embryophyta</taxon>
        <taxon>Tracheophyta</taxon>
        <taxon>Spermatophyta</taxon>
        <taxon>Magnoliopsida</taxon>
        <taxon>eudicotyledons</taxon>
        <taxon>Gunneridae</taxon>
        <taxon>Pentapetalae</taxon>
        <taxon>rosids</taxon>
        <taxon>malvids</taxon>
        <taxon>Brassicales</taxon>
        <taxon>Brassicaceae</taxon>
        <taxon>Cardamineae</taxon>
        <taxon>Cardamine</taxon>
    </lineage>
</organism>
<comment type="similarity">
    <text evidence="2">Belongs to the class-I pyridoxal-phosphate-dependent aminotransferase family.</text>
</comment>
<dbReference type="AlphaFoldDB" id="A0ABD1BZF3"/>
<dbReference type="InterPro" id="IPR015424">
    <property type="entry name" value="PyrdxlP-dep_Trfase"/>
</dbReference>
<dbReference type="InterPro" id="IPR004839">
    <property type="entry name" value="Aminotransferase_I/II_large"/>
</dbReference>
<comment type="caution">
    <text evidence="7">The sequence shown here is derived from an EMBL/GenBank/DDBJ whole genome shotgun (WGS) entry which is preliminary data.</text>
</comment>
<dbReference type="SUPFAM" id="SSF53383">
    <property type="entry name" value="PLP-dependent transferases"/>
    <property type="match status" value="1"/>
</dbReference>
<dbReference type="GO" id="GO:0008483">
    <property type="term" value="F:transaminase activity"/>
    <property type="evidence" value="ECO:0007669"/>
    <property type="project" value="UniProtKB-KW"/>
</dbReference>
<dbReference type="Pfam" id="PF00155">
    <property type="entry name" value="Aminotran_1_2"/>
    <property type="match status" value="1"/>
</dbReference>
<dbReference type="InterPro" id="IPR015421">
    <property type="entry name" value="PyrdxlP-dep_Trfase_major"/>
</dbReference>
<evidence type="ECO:0000313" key="8">
    <source>
        <dbReference type="Proteomes" id="UP001558713"/>
    </source>
</evidence>